<comment type="catalytic activity">
    <reaction evidence="1 7">
        <text>6-phospho-D-glucono-1,5-lactone + H2O = 6-phospho-D-gluconate + H(+)</text>
        <dbReference type="Rhea" id="RHEA:12556"/>
        <dbReference type="ChEBI" id="CHEBI:15377"/>
        <dbReference type="ChEBI" id="CHEBI:15378"/>
        <dbReference type="ChEBI" id="CHEBI:57955"/>
        <dbReference type="ChEBI" id="CHEBI:58759"/>
        <dbReference type="EC" id="3.1.1.31"/>
    </reaction>
</comment>
<evidence type="ECO:0000256" key="3">
    <source>
        <dbReference type="ARBA" id="ARBA00004961"/>
    </source>
</evidence>
<gene>
    <name evidence="7" type="primary">pgl</name>
    <name evidence="9" type="ORF">B0O44_101182</name>
</gene>
<dbReference type="Proteomes" id="UP000248198">
    <property type="component" value="Unassembled WGS sequence"/>
</dbReference>
<evidence type="ECO:0000256" key="2">
    <source>
        <dbReference type="ARBA" id="ARBA00002681"/>
    </source>
</evidence>
<dbReference type="NCBIfam" id="TIGR01198">
    <property type="entry name" value="pgl"/>
    <property type="match status" value="1"/>
</dbReference>
<evidence type="ECO:0000256" key="6">
    <source>
        <dbReference type="ARBA" id="ARBA00020337"/>
    </source>
</evidence>
<comment type="function">
    <text evidence="2 7">Hydrolysis of 6-phosphogluconolactone to 6-phosphogluconate.</text>
</comment>
<dbReference type="PANTHER" id="PTHR11054">
    <property type="entry name" value="6-PHOSPHOGLUCONOLACTONASE"/>
    <property type="match status" value="1"/>
</dbReference>
<evidence type="ECO:0000256" key="1">
    <source>
        <dbReference type="ARBA" id="ARBA00000832"/>
    </source>
</evidence>
<dbReference type="GO" id="GO:0006098">
    <property type="term" value="P:pentose-phosphate shunt"/>
    <property type="evidence" value="ECO:0007669"/>
    <property type="project" value="UniProtKB-UniPathway"/>
</dbReference>
<dbReference type="GO" id="GO:0017057">
    <property type="term" value="F:6-phosphogluconolactonase activity"/>
    <property type="evidence" value="ECO:0007669"/>
    <property type="project" value="UniProtKB-UniRule"/>
</dbReference>
<evidence type="ECO:0000256" key="5">
    <source>
        <dbReference type="ARBA" id="ARBA00013198"/>
    </source>
</evidence>
<dbReference type="InterPro" id="IPR037171">
    <property type="entry name" value="NagB/RpiA_transferase-like"/>
</dbReference>
<dbReference type="Gene3D" id="3.40.50.1360">
    <property type="match status" value="1"/>
</dbReference>
<dbReference type="UniPathway" id="UPA00115">
    <property type="reaction ID" value="UER00409"/>
</dbReference>
<keyword evidence="7" id="KW-0378">Hydrolase</keyword>
<feature type="domain" description="Glucosamine/galactosamine-6-phosphate isomerase" evidence="8">
    <location>
        <begin position="18"/>
        <end position="239"/>
    </location>
</feature>
<dbReference type="CDD" id="cd01400">
    <property type="entry name" value="6PGL"/>
    <property type="match status" value="1"/>
</dbReference>
<reference evidence="9 10" key="1">
    <citation type="submission" date="2018-06" db="EMBL/GenBank/DDBJ databases">
        <title>Genomic Encyclopedia of Archaeal and Bacterial Type Strains, Phase II (KMG-II): from individual species to whole genera.</title>
        <authorList>
            <person name="Goeker M."/>
        </authorList>
    </citation>
    <scope>NUCLEOTIDE SEQUENCE [LARGE SCALE GENOMIC DNA]</scope>
    <source>
        <strain evidence="9 10">DSM 27372</strain>
    </source>
</reference>
<evidence type="ECO:0000313" key="9">
    <source>
        <dbReference type="EMBL" id="PYF76711.1"/>
    </source>
</evidence>
<comment type="caution">
    <text evidence="9">The sequence shown here is derived from an EMBL/GenBank/DDBJ whole genome shotgun (WGS) entry which is preliminary data.</text>
</comment>
<evidence type="ECO:0000256" key="4">
    <source>
        <dbReference type="ARBA" id="ARBA00010662"/>
    </source>
</evidence>
<dbReference type="GO" id="GO:0005975">
    <property type="term" value="P:carbohydrate metabolic process"/>
    <property type="evidence" value="ECO:0007669"/>
    <property type="project" value="UniProtKB-UniRule"/>
</dbReference>
<dbReference type="InterPro" id="IPR039104">
    <property type="entry name" value="6PGL"/>
</dbReference>
<dbReference type="SUPFAM" id="SSF100950">
    <property type="entry name" value="NagB/RpiA/CoA transferase-like"/>
    <property type="match status" value="1"/>
</dbReference>
<organism evidence="9 10">
    <name type="scientific">Pedobacter nutrimenti</name>
    <dbReference type="NCBI Taxonomy" id="1241337"/>
    <lineage>
        <taxon>Bacteria</taxon>
        <taxon>Pseudomonadati</taxon>
        <taxon>Bacteroidota</taxon>
        <taxon>Sphingobacteriia</taxon>
        <taxon>Sphingobacteriales</taxon>
        <taxon>Sphingobacteriaceae</taxon>
        <taxon>Pedobacter</taxon>
    </lineage>
</organism>
<dbReference type="EC" id="3.1.1.31" evidence="5 7"/>
<dbReference type="InterPro" id="IPR005900">
    <property type="entry name" value="6-phosphogluconolactonase_DevB"/>
</dbReference>
<keyword evidence="10" id="KW-1185">Reference proteome</keyword>
<evidence type="ECO:0000256" key="7">
    <source>
        <dbReference type="RuleBase" id="RU365095"/>
    </source>
</evidence>
<dbReference type="EMBL" id="QKLU01000001">
    <property type="protein sequence ID" value="PYF76711.1"/>
    <property type="molecule type" value="Genomic_DNA"/>
</dbReference>
<protein>
    <recommendedName>
        <fullName evidence="6 7">6-phosphogluconolactonase</fullName>
        <shortName evidence="7">6PGL</shortName>
        <ecNumber evidence="5 7">3.1.1.31</ecNumber>
    </recommendedName>
</protein>
<name>A0A318ULE6_9SPHI</name>
<accession>A0A318ULE6</accession>
<comment type="similarity">
    <text evidence="4 7">Belongs to the glucosamine/galactosamine-6-phosphate isomerase family. 6-phosphogluconolactonase subfamily.</text>
</comment>
<dbReference type="Pfam" id="PF01182">
    <property type="entry name" value="Glucosamine_iso"/>
    <property type="match status" value="1"/>
</dbReference>
<comment type="pathway">
    <text evidence="3 7">Carbohydrate degradation; pentose phosphate pathway; D-ribulose 5-phosphate from D-glucose 6-phosphate (oxidative stage): step 2/3.</text>
</comment>
<dbReference type="PANTHER" id="PTHR11054:SF0">
    <property type="entry name" value="6-PHOSPHOGLUCONOLACTONASE"/>
    <property type="match status" value="1"/>
</dbReference>
<sequence length="251" mass="28248">MGVFLPAHKKMNLLIYKTQDELLNDIAKYIIKIAHNSIAEQGCFNFVLTGGNSPKELYHLLATKFKAEIDWSKVYFFFGDERNVLPDHDSYNGLMAKESILAPLNIPAEQIFYVDTTLAPEKAAIEYKKAITKHFKGADLSFDLILLGMGDDAHTASLFPETDILKNKDVTVDAVYVEKLSTYRISFTAPLINKAKNVAFLVFGKNKAEAVKHVIEKQEKNTRLYPAQLIRPVDGNLTWFLDDESASLLDA</sequence>
<evidence type="ECO:0000313" key="10">
    <source>
        <dbReference type="Proteomes" id="UP000248198"/>
    </source>
</evidence>
<evidence type="ECO:0000259" key="8">
    <source>
        <dbReference type="Pfam" id="PF01182"/>
    </source>
</evidence>
<dbReference type="AlphaFoldDB" id="A0A318ULE6"/>
<dbReference type="InterPro" id="IPR006148">
    <property type="entry name" value="Glc/Gal-6P_isomerase"/>
</dbReference>
<proteinExistence type="inferred from homology"/>